<name>A0A4S8J645_MUSBA</name>
<evidence type="ECO:0000256" key="1">
    <source>
        <dbReference type="SAM" id="SignalP"/>
    </source>
</evidence>
<accession>A0A4S8J645</accession>
<protein>
    <submittedName>
        <fullName evidence="2">Uncharacterized protein</fullName>
    </submittedName>
</protein>
<keyword evidence="1" id="KW-0732">Signal</keyword>
<dbReference type="Proteomes" id="UP000317650">
    <property type="component" value="Chromosome 11"/>
</dbReference>
<reference evidence="2 3" key="1">
    <citation type="journal article" date="2019" name="Nat. Plants">
        <title>Genome sequencing of Musa balbisiana reveals subgenome evolution and function divergence in polyploid bananas.</title>
        <authorList>
            <person name="Yao X."/>
        </authorList>
    </citation>
    <scope>NUCLEOTIDE SEQUENCE [LARGE SCALE GENOMIC DNA]</scope>
    <source>
        <strain evidence="3">cv. DH-PKW</strain>
        <tissue evidence="2">Leaves</tissue>
    </source>
</reference>
<feature type="chain" id="PRO_5020623388" evidence="1">
    <location>
        <begin position="19"/>
        <end position="241"/>
    </location>
</feature>
<sequence>MRLVSKVCLASVLGAVLELKDEVTRPNSSAFKWKFSATGSVAQVRLHPCSNDCSTRQCRPHNTVASEESLRMISTIPFDRISNIATEQGKKRQSYSGNSHQSGVLSYEALTCQFDGRIYVGHGYVSDMIGRVRHMLFWTWCIRVRPVPFLTTPQLTCGAELCGRRPSPQHHQLLPSQLHSLPQLRQPHPPPATTIPASFPSSTDINSICLNDLSNDCSIIIDISRCGNIVTHLARIGLKNT</sequence>
<gene>
    <name evidence="2" type="ORF">C4D60_Mb11t16500</name>
</gene>
<evidence type="ECO:0000313" key="2">
    <source>
        <dbReference type="EMBL" id="THU56364.1"/>
    </source>
</evidence>
<proteinExistence type="predicted"/>
<keyword evidence="3" id="KW-1185">Reference proteome</keyword>
<dbReference type="AlphaFoldDB" id="A0A4S8J645"/>
<feature type="signal peptide" evidence="1">
    <location>
        <begin position="1"/>
        <end position="18"/>
    </location>
</feature>
<organism evidence="2 3">
    <name type="scientific">Musa balbisiana</name>
    <name type="common">Banana</name>
    <dbReference type="NCBI Taxonomy" id="52838"/>
    <lineage>
        <taxon>Eukaryota</taxon>
        <taxon>Viridiplantae</taxon>
        <taxon>Streptophyta</taxon>
        <taxon>Embryophyta</taxon>
        <taxon>Tracheophyta</taxon>
        <taxon>Spermatophyta</taxon>
        <taxon>Magnoliopsida</taxon>
        <taxon>Liliopsida</taxon>
        <taxon>Zingiberales</taxon>
        <taxon>Musaceae</taxon>
        <taxon>Musa</taxon>
    </lineage>
</organism>
<comment type="caution">
    <text evidence="2">The sequence shown here is derived from an EMBL/GenBank/DDBJ whole genome shotgun (WGS) entry which is preliminary data.</text>
</comment>
<evidence type="ECO:0000313" key="3">
    <source>
        <dbReference type="Proteomes" id="UP000317650"/>
    </source>
</evidence>
<dbReference type="EMBL" id="PYDT01000007">
    <property type="protein sequence ID" value="THU56364.1"/>
    <property type="molecule type" value="Genomic_DNA"/>
</dbReference>